<evidence type="ECO:0000313" key="6">
    <source>
        <dbReference type="EMBL" id="GIY08853.1"/>
    </source>
</evidence>
<dbReference type="AlphaFoldDB" id="A0AAV4QMX4"/>
<evidence type="ECO:0000256" key="1">
    <source>
        <dbReference type="ARBA" id="ARBA00022723"/>
    </source>
</evidence>
<proteinExistence type="predicted"/>
<accession>A0AAV4QMX4</accession>
<evidence type="ECO:0000256" key="3">
    <source>
        <dbReference type="ARBA" id="ARBA00022833"/>
    </source>
</evidence>
<keyword evidence="3" id="KW-0862">Zinc</keyword>
<evidence type="ECO:0000256" key="2">
    <source>
        <dbReference type="ARBA" id="ARBA00022771"/>
    </source>
</evidence>
<sequence length="130" mass="14698">MIPGLKLMKIVHRLGGVDTPTSWPSTDLQSDQSMSPTSCATVSDADSETNYTIGVTENTPYACRFCDKAFPRQYNLKNHEQVVRCLCPEKELLTNKRRQEACRLNVQRSLIFVSWDASSRIGAIFFYCTP</sequence>
<protein>
    <submittedName>
        <fullName evidence="6">C2H2-type domain-containing protein</fullName>
    </submittedName>
</protein>
<name>A0AAV4QMX4_CAEEX</name>
<dbReference type="GO" id="GO:0008270">
    <property type="term" value="F:zinc ion binding"/>
    <property type="evidence" value="ECO:0007669"/>
    <property type="project" value="UniProtKB-KW"/>
</dbReference>
<keyword evidence="1" id="KW-0479">Metal-binding</keyword>
<keyword evidence="2 4" id="KW-0863">Zinc-finger</keyword>
<evidence type="ECO:0000259" key="5">
    <source>
        <dbReference type="PROSITE" id="PS50157"/>
    </source>
</evidence>
<feature type="domain" description="C2H2-type" evidence="5">
    <location>
        <begin position="61"/>
        <end position="82"/>
    </location>
</feature>
<dbReference type="Proteomes" id="UP001054945">
    <property type="component" value="Unassembled WGS sequence"/>
</dbReference>
<keyword evidence="7" id="KW-1185">Reference proteome</keyword>
<dbReference type="SUPFAM" id="SSF57667">
    <property type="entry name" value="beta-beta-alpha zinc fingers"/>
    <property type="match status" value="1"/>
</dbReference>
<dbReference type="FunFam" id="3.30.160.60:FF:000065">
    <property type="entry name" value="B-cell CLL/lymphoma 6, member B"/>
    <property type="match status" value="1"/>
</dbReference>
<gene>
    <name evidence="6" type="primary">AVEN_242384_1</name>
    <name evidence="6" type="ORF">CEXT_752271</name>
</gene>
<comment type="caution">
    <text evidence="6">The sequence shown here is derived from an EMBL/GenBank/DDBJ whole genome shotgun (WGS) entry which is preliminary data.</text>
</comment>
<dbReference type="PROSITE" id="PS50157">
    <property type="entry name" value="ZINC_FINGER_C2H2_2"/>
    <property type="match status" value="1"/>
</dbReference>
<reference evidence="6 7" key="1">
    <citation type="submission" date="2021-06" db="EMBL/GenBank/DDBJ databases">
        <title>Caerostris extrusa draft genome.</title>
        <authorList>
            <person name="Kono N."/>
            <person name="Arakawa K."/>
        </authorList>
    </citation>
    <scope>NUCLEOTIDE SEQUENCE [LARGE SCALE GENOMIC DNA]</scope>
</reference>
<dbReference type="Gene3D" id="3.30.160.60">
    <property type="entry name" value="Classic Zinc Finger"/>
    <property type="match status" value="1"/>
</dbReference>
<organism evidence="6 7">
    <name type="scientific">Caerostris extrusa</name>
    <name type="common">Bark spider</name>
    <name type="synonym">Caerostris bankana</name>
    <dbReference type="NCBI Taxonomy" id="172846"/>
    <lineage>
        <taxon>Eukaryota</taxon>
        <taxon>Metazoa</taxon>
        <taxon>Ecdysozoa</taxon>
        <taxon>Arthropoda</taxon>
        <taxon>Chelicerata</taxon>
        <taxon>Arachnida</taxon>
        <taxon>Araneae</taxon>
        <taxon>Araneomorphae</taxon>
        <taxon>Entelegynae</taxon>
        <taxon>Araneoidea</taxon>
        <taxon>Araneidae</taxon>
        <taxon>Caerostris</taxon>
    </lineage>
</organism>
<dbReference type="InterPro" id="IPR036236">
    <property type="entry name" value="Znf_C2H2_sf"/>
</dbReference>
<evidence type="ECO:0000313" key="7">
    <source>
        <dbReference type="Proteomes" id="UP001054945"/>
    </source>
</evidence>
<dbReference type="EMBL" id="BPLR01006300">
    <property type="protein sequence ID" value="GIY08853.1"/>
    <property type="molecule type" value="Genomic_DNA"/>
</dbReference>
<evidence type="ECO:0000256" key="4">
    <source>
        <dbReference type="PROSITE-ProRule" id="PRU00042"/>
    </source>
</evidence>
<dbReference type="InterPro" id="IPR013087">
    <property type="entry name" value="Znf_C2H2_type"/>
</dbReference>